<dbReference type="Proteomes" id="UP000621386">
    <property type="component" value="Unassembled WGS sequence"/>
</dbReference>
<feature type="region of interest" description="Disordered" evidence="2">
    <location>
        <begin position="587"/>
        <end position="607"/>
    </location>
</feature>
<dbReference type="SMART" id="SM00065">
    <property type="entry name" value="GAF"/>
    <property type="match status" value="1"/>
</dbReference>
<protein>
    <submittedName>
        <fullName evidence="4">SpoIIE family protein phosphatase</fullName>
    </submittedName>
</protein>
<organism evidence="4 5">
    <name type="scientific">Streptomyces musisoli</name>
    <dbReference type="NCBI Taxonomy" id="2802280"/>
    <lineage>
        <taxon>Bacteria</taxon>
        <taxon>Bacillati</taxon>
        <taxon>Actinomycetota</taxon>
        <taxon>Actinomycetes</taxon>
        <taxon>Kitasatosporales</taxon>
        <taxon>Streptomycetaceae</taxon>
        <taxon>Streptomyces</taxon>
    </lineage>
</organism>
<dbReference type="InterPro" id="IPR001932">
    <property type="entry name" value="PPM-type_phosphatase-like_dom"/>
</dbReference>
<dbReference type="EMBL" id="JAERRH010000007">
    <property type="protein sequence ID" value="MBL1107044.1"/>
    <property type="molecule type" value="Genomic_DNA"/>
</dbReference>
<sequence length="607" mass="65324">MNAEQLPPPWLFPPAQAAHVPRTMGADPFLRLVDGVQSVCECGFLRGIIEGTSAPVIILDRHLRHLYVNPAWSRVTGVPATTFLGRTLAEVLPDVQRPDDVLIEVLADGRPREVTLSGTTRVPSPVGRRLWRAVFHRLEVQGQVVGVCGIAVEVSNLRQYLDDLENAHQRLALLDAATTRVGTTLDVEATCAELAHFLAPSLADIAAVGIVEEEFFGVPPPPPGMLRLRKMELTVPAELQRHLSELGGPKPYIDLPRGSAPRRCIDSGRPWLGNLTSDELFEKVVADPDRLRIYRAAGVHSVLIVPLPTAGRSVGVVLLMRMGASPSFSNDDILTAQGVAARAAVSIDSAHRYSHEHTMTLELQRALLSEPDSPHPTVEVATRYLPSGRSALVGGDWYDSIALPDCRTLLVMGDVMGHGFQAAVAMSQYRSVLRTVAAAGLPVDAMLSEADRRAARIGLDRVATCLLVLMDPEAGTCTAATAGHLPPLVIRPNGSTGLMHLPAGPPIGTELGEYEMTTFAFEPGSVLLLYTDGLVEQRGVDIDDSVRALSEMGLSADDSLDHLLDTLLSRLTHGMCEDDIALLAARLRRPSTPRSRHPKGPPGPGGR</sequence>
<dbReference type="Gene3D" id="3.60.40.10">
    <property type="entry name" value="PPM-type phosphatase domain"/>
    <property type="match status" value="1"/>
</dbReference>
<dbReference type="PROSITE" id="PS50112">
    <property type="entry name" value="PAS"/>
    <property type="match status" value="1"/>
</dbReference>
<dbReference type="RefSeq" id="WP_201820601.1">
    <property type="nucleotide sequence ID" value="NZ_JAERRH010000007.1"/>
</dbReference>
<dbReference type="NCBIfam" id="TIGR00229">
    <property type="entry name" value="sensory_box"/>
    <property type="match status" value="1"/>
</dbReference>
<feature type="compositionally biased region" description="Basic residues" evidence="2">
    <location>
        <begin position="587"/>
        <end position="599"/>
    </location>
</feature>
<dbReference type="InterPro" id="IPR000014">
    <property type="entry name" value="PAS"/>
</dbReference>
<dbReference type="SUPFAM" id="SSF81606">
    <property type="entry name" value="PP2C-like"/>
    <property type="match status" value="1"/>
</dbReference>
<dbReference type="SMART" id="SM00091">
    <property type="entry name" value="PAS"/>
    <property type="match status" value="1"/>
</dbReference>
<reference evidence="4 5" key="1">
    <citation type="submission" date="2021-01" db="EMBL/GenBank/DDBJ databases">
        <title>WGS of actinomycetes isolated from Thailand.</title>
        <authorList>
            <person name="Thawai C."/>
        </authorList>
    </citation>
    <scope>NUCLEOTIDE SEQUENCE [LARGE SCALE GENOMIC DNA]</scope>
    <source>
        <strain evidence="4 5">CH5-8</strain>
    </source>
</reference>
<evidence type="ECO:0000256" key="1">
    <source>
        <dbReference type="ARBA" id="ARBA00022801"/>
    </source>
</evidence>
<dbReference type="CDD" id="cd00130">
    <property type="entry name" value="PAS"/>
    <property type="match status" value="1"/>
</dbReference>
<dbReference type="SMART" id="SM00331">
    <property type="entry name" value="PP2C_SIG"/>
    <property type="match status" value="1"/>
</dbReference>
<evidence type="ECO:0000256" key="2">
    <source>
        <dbReference type="SAM" id="MobiDB-lite"/>
    </source>
</evidence>
<dbReference type="InterPro" id="IPR036457">
    <property type="entry name" value="PPM-type-like_dom_sf"/>
</dbReference>
<dbReference type="InterPro" id="IPR013656">
    <property type="entry name" value="PAS_4"/>
</dbReference>
<dbReference type="SUPFAM" id="SSF55781">
    <property type="entry name" value="GAF domain-like"/>
    <property type="match status" value="1"/>
</dbReference>
<dbReference type="InterPro" id="IPR003018">
    <property type="entry name" value="GAF"/>
</dbReference>
<dbReference type="PANTHER" id="PTHR43156:SF2">
    <property type="entry name" value="STAGE II SPORULATION PROTEIN E"/>
    <property type="match status" value="1"/>
</dbReference>
<evidence type="ECO:0000259" key="3">
    <source>
        <dbReference type="PROSITE" id="PS50112"/>
    </source>
</evidence>
<dbReference type="Pfam" id="PF07228">
    <property type="entry name" value="SpoIIE"/>
    <property type="match status" value="1"/>
</dbReference>
<dbReference type="Gene3D" id="3.30.450.40">
    <property type="match status" value="1"/>
</dbReference>
<dbReference type="InterPro" id="IPR035965">
    <property type="entry name" value="PAS-like_dom_sf"/>
</dbReference>
<gene>
    <name evidence="4" type="ORF">JK361_20970</name>
</gene>
<dbReference type="Pfam" id="PF01590">
    <property type="entry name" value="GAF"/>
    <property type="match status" value="1"/>
</dbReference>
<proteinExistence type="predicted"/>
<evidence type="ECO:0000313" key="4">
    <source>
        <dbReference type="EMBL" id="MBL1107044.1"/>
    </source>
</evidence>
<dbReference type="Gene3D" id="3.30.450.20">
    <property type="entry name" value="PAS domain"/>
    <property type="match status" value="1"/>
</dbReference>
<dbReference type="InterPro" id="IPR052016">
    <property type="entry name" value="Bact_Sigma-Reg"/>
</dbReference>
<accession>A0ABS1P3V0</accession>
<name>A0ABS1P3V0_9ACTN</name>
<dbReference type="SUPFAM" id="SSF55785">
    <property type="entry name" value="PYP-like sensor domain (PAS domain)"/>
    <property type="match status" value="1"/>
</dbReference>
<comment type="caution">
    <text evidence="4">The sequence shown here is derived from an EMBL/GenBank/DDBJ whole genome shotgun (WGS) entry which is preliminary data.</text>
</comment>
<keyword evidence="1" id="KW-0378">Hydrolase</keyword>
<feature type="domain" description="PAS" evidence="3">
    <location>
        <begin position="45"/>
        <end position="100"/>
    </location>
</feature>
<dbReference type="Pfam" id="PF08448">
    <property type="entry name" value="PAS_4"/>
    <property type="match status" value="1"/>
</dbReference>
<dbReference type="InterPro" id="IPR029016">
    <property type="entry name" value="GAF-like_dom_sf"/>
</dbReference>
<dbReference type="PANTHER" id="PTHR43156">
    <property type="entry name" value="STAGE II SPORULATION PROTEIN E-RELATED"/>
    <property type="match status" value="1"/>
</dbReference>
<keyword evidence="5" id="KW-1185">Reference proteome</keyword>
<evidence type="ECO:0000313" key="5">
    <source>
        <dbReference type="Proteomes" id="UP000621386"/>
    </source>
</evidence>